<proteinExistence type="predicted"/>
<dbReference type="EMBL" id="JANDHW010000001">
    <property type="protein sequence ID" value="MCP9610673.1"/>
    <property type="molecule type" value="Genomic_DNA"/>
</dbReference>
<evidence type="ECO:0000313" key="1">
    <source>
        <dbReference type="EMBL" id="MCP9610673.1"/>
    </source>
</evidence>
<reference evidence="1 2" key="1">
    <citation type="submission" date="2022-07" db="EMBL/GenBank/DDBJ databases">
        <title>Fecal culturing of patients with breast cancer.</title>
        <authorList>
            <person name="Teng N.M.Y."/>
            <person name="Kiu R."/>
            <person name="Evans R."/>
            <person name="Baker D.J."/>
            <person name="Zenner C."/>
            <person name="Robinson S.D."/>
            <person name="Hall L.J."/>
        </authorList>
    </citation>
    <scope>NUCLEOTIDE SEQUENCE [LARGE SCALE GENOMIC DNA]</scope>
    <source>
        <strain evidence="1 2">LH1063</strain>
    </source>
</reference>
<dbReference type="Pfam" id="PF19620">
    <property type="entry name" value="DUF6125"/>
    <property type="match status" value="1"/>
</dbReference>
<gene>
    <name evidence="1" type="ORF">NMU02_01010</name>
</gene>
<organism evidence="1 2">
    <name type="scientific">Coprobacter tertius</name>
    <dbReference type="NCBI Taxonomy" id="2944915"/>
    <lineage>
        <taxon>Bacteria</taxon>
        <taxon>Pseudomonadati</taxon>
        <taxon>Bacteroidota</taxon>
        <taxon>Bacteroidia</taxon>
        <taxon>Bacteroidales</taxon>
        <taxon>Barnesiellaceae</taxon>
        <taxon>Coprobacter</taxon>
    </lineage>
</organism>
<evidence type="ECO:0000313" key="2">
    <source>
        <dbReference type="Proteomes" id="UP001205603"/>
    </source>
</evidence>
<sequence length="171" mass="19863">MNILETLSKEQLIELVHIFSKNMSALDGVWFQSVESKFGMDEAMYHDCNVWKRYSDSEGKRIKKFLKLSDRPGVEGLKQALAYRFNEFLNDTEIIIKDNTLIYRVNNCRVQTARSRKSMPFHPCLSAGLMEYTYFALAIDDRFICEPISCYPQVSDPTCACAWKFTLDTQK</sequence>
<name>A0ABT1MG66_9BACT</name>
<dbReference type="Proteomes" id="UP001205603">
    <property type="component" value="Unassembled WGS sequence"/>
</dbReference>
<comment type="caution">
    <text evidence="1">The sequence shown here is derived from an EMBL/GenBank/DDBJ whole genome shotgun (WGS) entry which is preliminary data.</text>
</comment>
<keyword evidence="2" id="KW-1185">Reference proteome</keyword>
<accession>A0ABT1MG66</accession>
<protein>
    <submittedName>
        <fullName evidence="1">DUF6125 family protein</fullName>
    </submittedName>
</protein>
<dbReference type="RefSeq" id="WP_255025211.1">
    <property type="nucleotide sequence ID" value="NZ_JANDHW010000001.1"/>
</dbReference>